<dbReference type="KEGG" id="woc:BA177_05675"/>
<dbReference type="RefSeq" id="WP_068614009.1">
    <property type="nucleotide sequence ID" value="NZ_CP016268.1"/>
</dbReference>
<dbReference type="PROSITE" id="PS50943">
    <property type="entry name" value="HTH_CROC1"/>
    <property type="match status" value="1"/>
</dbReference>
<dbReference type="CDD" id="cd02209">
    <property type="entry name" value="cupin_XRE_C"/>
    <property type="match status" value="1"/>
</dbReference>
<evidence type="ECO:0000259" key="2">
    <source>
        <dbReference type="PROSITE" id="PS50943"/>
    </source>
</evidence>
<dbReference type="InterPro" id="IPR011051">
    <property type="entry name" value="RmlC_Cupin_sf"/>
</dbReference>
<dbReference type="Pfam" id="PF07883">
    <property type="entry name" value="Cupin_2"/>
    <property type="match status" value="1"/>
</dbReference>
<dbReference type="EMBL" id="CP016268">
    <property type="protein sequence ID" value="ANO50762.1"/>
    <property type="molecule type" value="Genomic_DNA"/>
</dbReference>
<evidence type="ECO:0000256" key="1">
    <source>
        <dbReference type="ARBA" id="ARBA00023125"/>
    </source>
</evidence>
<dbReference type="Proteomes" id="UP000092695">
    <property type="component" value="Chromosome"/>
</dbReference>
<protein>
    <recommendedName>
        <fullName evidence="2">HTH cro/C1-type domain-containing protein</fullName>
    </recommendedName>
</protein>
<proteinExistence type="predicted"/>
<dbReference type="InterPro" id="IPR013096">
    <property type="entry name" value="Cupin_2"/>
</dbReference>
<dbReference type="InterPro" id="IPR014710">
    <property type="entry name" value="RmlC-like_jellyroll"/>
</dbReference>
<dbReference type="AlphaFoldDB" id="A0A193LE24"/>
<dbReference type="Gene3D" id="2.60.120.10">
    <property type="entry name" value="Jelly Rolls"/>
    <property type="match status" value="1"/>
</dbReference>
<organism evidence="3 4">
    <name type="scientific">Woeseia oceani</name>
    <dbReference type="NCBI Taxonomy" id="1548547"/>
    <lineage>
        <taxon>Bacteria</taxon>
        <taxon>Pseudomonadati</taxon>
        <taxon>Pseudomonadota</taxon>
        <taxon>Gammaproteobacteria</taxon>
        <taxon>Woeseiales</taxon>
        <taxon>Woeseiaceae</taxon>
        <taxon>Woeseia</taxon>
    </lineage>
</organism>
<dbReference type="InterPro" id="IPR050807">
    <property type="entry name" value="TransReg_Diox_bact_type"/>
</dbReference>
<dbReference type="InterPro" id="IPR010982">
    <property type="entry name" value="Lambda_DNA-bd_dom_sf"/>
</dbReference>
<dbReference type="GO" id="GO:0005829">
    <property type="term" value="C:cytosol"/>
    <property type="evidence" value="ECO:0007669"/>
    <property type="project" value="TreeGrafter"/>
</dbReference>
<keyword evidence="1" id="KW-0238">DNA-binding</keyword>
<dbReference type="SUPFAM" id="SSF47413">
    <property type="entry name" value="lambda repressor-like DNA-binding domains"/>
    <property type="match status" value="1"/>
</dbReference>
<dbReference type="InterPro" id="IPR001387">
    <property type="entry name" value="Cro/C1-type_HTH"/>
</dbReference>
<dbReference type="Pfam" id="PF01381">
    <property type="entry name" value="HTH_3"/>
    <property type="match status" value="1"/>
</dbReference>
<dbReference type="CDD" id="cd00093">
    <property type="entry name" value="HTH_XRE"/>
    <property type="match status" value="1"/>
</dbReference>
<gene>
    <name evidence="3" type="ORF">BA177_05675</name>
</gene>
<keyword evidence="4" id="KW-1185">Reference proteome</keyword>
<accession>A0A193LE24</accession>
<dbReference type="OrthoDB" id="9814751at2"/>
<evidence type="ECO:0000313" key="4">
    <source>
        <dbReference type="Proteomes" id="UP000092695"/>
    </source>
</evidence>
<dbReference type="Gene3D" id="1.10.260.40">
    <property type="entry name" value="lambda repressor-like DNA-binding domains"/>
    <property type="match status" value="1"/>
</dbReference>
<dbReference type="SMART" id="SM00530">
    <property type="entry name" value="HTH_XRE"/>
    <property type="match status" value="1"/>
</dbReference>
<dbReference type="PANTHER" id="PTHR46797:SF11">
    <property type="entry name" value="HTH-TYPE TRANSCRIPTIONAL REGULATOR PUUR"/>
    <property type="match status" value="1"/>
</dbReference>
<feature type="domain" description="HTH cro/C1-type" evidence="2">
    <location>
        <begin position="8"/>
        <end position="62"/>
    </location>
</feature>
<dbReference type="GO" id="GO:0003677">
    <property type="term" value="F:DNA binding"/>
    <property type="evidence" value="ECO:0007669"/>
    <property type="project" value="UniProtKB-KW"/>
</dbReference>
<name>A0A193LE24_9GAMM</name>
<sequence length="181" mass="19744">MDEIGLRLKKLRHSHHLSQRRLAAMAGVSNATVSLIESGQSDPSMGLLKRILVAMGVSFSEFFAEDSSSREQVFFRAEELSEISSGPISFRQVGSDLSGSQLQILYERYEPGADTGKSMLSHDAEEGGIILSGRLEVTVGDQVQTLGVGDAYRFNSRMPHRFRNTGSSECLLVSACTPPSF</sequence>
<dbReference type="GO" id="GO:0003700">
    <property type="term" value="F:DNA-binding transcription factor activity"/>
    <property type="evidence" value="ECO:0007669"/>
    <property type="project" value="TreeGrafter"/>
</dbReference>
<evidence type="ECO:0000313" key="3">
    <source>
        <dbReference type="EMBL" id="ANO50762.1"/>
    </source>
</evidence>
<dbReference type="STRING" id="1548547.BA177_05675"/>
<dbReference type="SUPFAM" id="SSF51182">
    <property type="entry name" value="RmlC-like cupins"/>
    <property type="match status" value="1"/>
</dbReference>
<reference evidence="3 4" key="1">
    <citation type="submission" date="2016-06" db="EMBL/GenBank/DDBJ databases">
        <title>Complete genome sequence of a deep-branching marine Gamma Proteobacterium Woeseia oceani type strain XK5.</title>
        <authorList>
            <person name="Mu D."/>
            <person name="Du Z."/>
        </authorList>
    </citation>
    <scope>NUCLEOTIDE SEQUENCE [LARGE SCALE GENOMIC DNA]</scope>
    <source>
        <strain evidence="3 4">XK5</strain>
    </source>
</reference>
<dbReference type="PANTHER" id="PTHR46797">
    <property type="entry name" value="HTH-TYPE TRANSCRIPTIONAL REGULATOR"/>
    <property type="match status" value="1"/>
</dbReference>